<keyword evidence="1" id="KW-0238">DNA-binding</keyword>
<sequence length="125" mass="12794">MTASAAAAVLAKITSKNQLTLPKSVTQALGPVQYFEVQAKGGQIILTPVRIQRGDAVRAKLAELSLDEADIAAALDFAAQAQDVPAAAQAQPVATKAVAKKPQPAKSRSPASAGRKPAARKAAAR</sequence>
<accession>A0A4R6ND63</accession>
<feature type="region of interest" description="Disordered" evidence="2">
    <location>
        <begin position="90"/>
        <end position="125"/>
    </location>
</feature>
<gene>
    <name evidence="4" type="ORF">DFR39_101429</name>
</gene>
<comment type="caution">
    <text evidence="4">The sequence shown here is derived from an EMBL/GenBank/DDBJ whole genome shotgun (WGS) entry which is preliminary data.</text>
</comment>
<dbReference type="AlphaFoldDB" id="A0A4R6ND63"/>
<dbReference type="Proteomes" id="UP000295357">
    <property type="component" value="Unassembled WGS sequence"/>
</dbReference>
<organism evidence="4 5">
    <name type="scientific">Roseateles asaccharophilus</name>
    <dbReference type="NCBI Taxonomy" id="582607"/>
    <lineage>
        <taxon>Bacteria</taxon>
        <taxon>Pseudomonadati</taxon>
        <taxon>Pseudomonadota</taxon>
        <taxon>Betaproteobacteria</taxon>
        <taxon>Burkholderiales</taxon>
        <taxon>Sphaerotilaceae</taxon>
        <taxon>Roseateles</taxon>
    </lineage>
</organism>
<dbReference type="SMART" id="SM00966">
    <property type="entry name" value="SpoVT_AbrB"/>
    <property type="match status" value="1"/>
</dbReference>
<dbReference type="PROSITE" id="PS51740">
    <property type="entry name" value="SPOVT_ABRB"/>
    <property type="match status" value="1"/>
</dbReference>
<evidence type="ECO:0000256" key="1">
    <source>
        <dbReference type="PROSITE-ProRule" id="PRU01076"/>
    </source>
</evidence>
<feature type="domain" description="SpoVT-AbrB" evidence="3">
    <location>
        <begin position="8"/>
        <end position="51"/>
    </location>
</feature>
<evidence type="ECO:0000256" key="2">
    <source>
        <dbReference type="SAM" id="MobiDB-lite"/>
    </source>
</evidence>
<protein>
    <recommendedName>
        <fullName evidence="3">SpoVT-AbrB domain-containing protein</fullName>
    </recommendedName>
</protein>
<dbReference type="RefSeq" id="WP_246030648.1">
    <property type="nucleotide sequence ID" value="NZ_JAUFPJ010000001.1"/>
</dbReference>
<evidence type="ECO:0000313" key="4">
    <source>
        <dbReference type="EMBL" id="TDP12955.1"/>
    </source>
</evidence>
<evidence type="ECO:0000259" key="3">
    <source>
        <dbReference type="PROSITE" id="PS51740"/>
    </source>
</evidence>
<dbReference type="GO" id="GO:0003677">
    <property type="term" value="F:DNA binding"/>
    <property type="evidence" value="ECO:0007669"/>
    <property type="project" value="UniProtKB-UniRule"/>
</dbReference>
<dbReference type="SUPFAM" id="SSF89447">
    <property type="entry name" value="AbrB/MazE/MraZ-like"/>
    <property type="match status" value="1"/>
</dbReference>
<feature type="compositionally biased region" description="Low complexity" evidence="2">
    <location>
        <begin position="90"/>
        <end position="116"/>
    </location>
</feature>
<dbReference type="InterPro" id="IPR037914">
    <property type="entry name" value="SpoVT-AbrB_sf"/>
</dbReference>
<proteinExistence type="predicted"/>
<name>A0A4R6ND63_9BURK</name>
<reference evidence="4 5" key="1">
    <citation type="submission" date="2019-03" db="EMBL/GenBank/DDBJ databases">
        <title>Genomic Encyclopedia of Type Strains, Phase IV (KMG-IV): sequencing the most valuable type-strain genomes for metagenomic binning, comparative biology and taxonomic classification.</title>
        <authorList>
            <person name="Goeker M."/>
        </authorList>
    </citation>
    <scope>NUCLEOTIDE SEQUENCE [LARGE SCALE GENOMIC DNA]</scope>
    <source>
        <strain evidence="4 5">DSM 25082</strain>
    </source>
</reference>
<dbReference type="InterPro" id="IPR007159">
    <property type="entry name" value="SpoVT-AbrB_dom"/>
</dbReference>
<keyword evidence="5" id="KW-1185">Reference proteome</keyword>
<dbReference type="EMBL" id="SNXE01000001">
    <property type="protein sequence ID" value="TDP12955.1"/>
    <property type="molecule type" value="Genomic_DNA"/>
</dbReference>
<evidence type="ECO:0000313" key="5">
    <source>
        <dbReference type="Proteomes" id="UP000295357"/>
    </source>
</evidence>